<evidence type="ECO:0000256" key="1">
    <source>
        <dbReference type="ARBA" id="ARBA00022729"/>
    </source>
</evidence>
<organism evidence="3 4">
    <name type="scientific">Brachyspira hampsonii 30446</name>
    <dbReference type="NCBI Taxonomy" id="1289135"/>
    <lineage>
        <taxon>Bacteria</taxon>
        <taxon>Pseudomonadati</taxon>
        <taxon>Spirochaetota</taxon>
        <taxon>Spirochaetia</taxon>
        <taxon>Brachyspirales</taxon>
        <taxon>Brachyspiraceae</taxon>
        <taxon>Brachyspira</taxon>
    </lineage>
</organism>
<dbReference type="Proteomes" id="UP000011663">
    <property type="component" value="Unassembled WGS sequence"/>
</dbReference>
<dbReference type="RefSeq" id="WP_008724125.1">
    <property type="nucleotide sequence ID" value="NZ_JH994111.1"/>
</dbReference>
<name>A0A2U4F1A9_9SPIR</name>
<dbReference type="OrthoDB" id="306598at2"/>
<dbReference type="InterPro" id="IPR001638">
    <property type="entry name" value="Solute-binding_3/MltF_N"/>
</dbReference>
<gene>
    <name evidence="3" type="ORF">A966_07819</name>
</gene>
<dbReference type="SUPFAM" id="SSF53850">
    <property type="entry name" value="Periplasmic binding protein-like II"/>
    <property type="match status" value="1"/>
</dbReference>
<dbReference type="Gene3D" id="3.40.190.10">
    <property type="entry name" value="Periplasmic binding protein-like II"/>
    <property type="match status" value="2"/>
</dbReference>
<dbReference type="PANTHER" id="PTHR35936:SF17">
    <property type="entry name" value="ARGININE-BINDING EXTRACELLULAR PROTEIN ARTP"/>
    <property type="match status" value="1"/>
</dbReference>
<dbReference type="PROSITE" id="PS51257">
    <property type="entry name" value="PROKAR_LIPOPROTEIN"/>
    <property type="match status" value="1"/>
</dbReference>
<evidence type="ECO:0000259" key="2">
    <source>
        <dbReference type="SMART" id="SM00062"/>
    </source>
</evidence>
<dbReference type="Pfam" id="PF00497">
    <property type="entry name" value="SBP_bac_3"/>
    <property type="match status" value="1"/>
</dbReference>
<accession>A0A2U4F1A9</accession>
<keyword evidence="1" id="KW-0732">Signal</keyword>
<dbReference type="AlphaFoldDB" id="A0A2U4F1A9"/>
<dbReference type="CDD" id="cd13624">
    <property type="entry name" value="PBP2_Arg_Lys_His"/>
    <property type="match status" value="1"/>
</dbReference>
<sequence length="247" mass="27214">MKKILILLMLISSIIIISCGNSKTSESENKPIYVGIDVDFPPFGYLNSDGQIGGFDYDIMSEIAKLSGLNVEFTHMQFSGLLPALQTKKIDAIIAAMTVTEERKLSVNFSEPYYVSSQVMLVHKDDDTIKTFDDLVGKNIGVVIGTTGDTIMTEKAGVNNEKFDTGAAAVLALKEKKISAVVFDKEPCKNFAKYNEDIKLIESDAVKEDYAIAVRKDDTALLEKINAGLSQIMTNGTYEKLIEKNFQ</sequence>
<dbReference type="GeneID" id="66487981"/>
<comment type="caution">
    <text evidence="3">The sequence shown here is derived from an EMBL/GenBank/DDBJ whole genome shotgun (WGS) entry which is preliminary data.</text>
</comment>
<evidence type="ECO:0000313" key="4">
    <source>
        <dbReference type="Proteomes" id="UP000011663"/>
    </source>
</evidence>
<reference evidence="3 4" key="1">
    <citation type="submission" date="2012-07" db="EMBL/GenBank/DDBJ databases">
        <title>Genome sequence of Brachyspira sp. 30446, isolated from a pig with mucohaemorrhagic colitis.</title>
        <authorList>
            <person name="Rubin J.E."/>
            <person name="Fernando C."/>
            <person name="Harding J.C.S."/>
            <person name="Hill J.E."/>
        </authorList>
    </citation>
    <scope>NUCLEOTIDE SEQUENCE [LARGE SCALE GENOMIC DNA]</scope>
    <source>
        <strain evidence="3 4">30446</strain>
    </source>
</reference>
<protein>
    <submittedName>
        <fullName evidence="3">Family 3 extracellular solute-binding protein</fullName>
    </submittedName>
</protein>
<dbReference type="PANTHER" id="PTHR35936">
    <property type="entry name" value="MEMBRANE-BOUND LYTIC MUREIN TRANSGLYCOSYLASE F"/>
    <property type="match status" value="1"/>
</dbReference>
<evidence type="ECO:0000313" key="3">
    <source>
        <dbReference type="EMBL" id="EKV56929.1"/>
    </source>
</evidence>
<dbReference type="STRING" id="1289135.A966_07819"/>
<feature type="domain" description="Solute-binding protein family 3/N-terminal" evidence="2">
    <location>
        <begin position="31"/>
        <end position="246"/>
    </location>
</feature>
<proteinExistence type="predicted"/>
<dbReference type="EMBL" id="ALNZ01000026">
    <property type="protein sequence ID" value="EKV56929.1"/>
    <property type="molecule type" value="Genomic_DNA"/>
</dbReference>
<dbReference type="SMART" id="SM00062">
    <property type="entry name" value="PBPb"/>
    <property type="match status" value="1"/>
</dbReference>